<evidence type="ECO:0000256" key="3">
    <source>
        <dbReference type="ARBA" id="ARBA00022737"/>
    </source>
</evidence>
<evidence type="ECO:0000256" key="10">
    <source>
        <dbReference type="ARBA" id="ARBA00037948"/>
    </source>
</evidence>
<evidence type="ECO:0000256" key="9">
    <source>
        <dbReference type="ARBA" id="ARBA00023242"/>
    </source>
</evidence>
<dbReference type="InterPro" id="IPR013087">
    <property type="entry name" value="Znf_C2H2_type"/>
</dbReference>
<dbReference type="Pfam" id="PF00096">
    <property type="entry name" value="zf-C2H2"/>
    <property type="match status" value="4"/>
</dbReference>
<sequence length="596" mass="69384">METCGYICASKDYENFYMRCSLCSIDLEASRWQEFVSHFRNLHIVVESPPSEPEIEPKTQDQDATVNEIHVEVVSLEEISELEELMNENVTYANLIETDEEEEQNQVVEIDEPKQEEDDVSELEFESIAEEDEEEDDDEDGDYEPDADANAPTDNSPLYKFNPSFFRRDPRTLTFIELYEAHPCLWDSAHSDYKESSVCKVAYQEMIRDLKEKASIILNEHSLIAAIKKLHLQYNTVERRVLCGQIKDNSVAYTHYTSCAYLKASMDQLEEQRTGKIQLEFLQRNRLTTELIDLYAGFPQLYDPQHSEFSNMNSRKQAYETMANDLTVPDNLDINCDDIFRAIQCLRKWYYKRTKQPINASEKFYQGLCVFLPPKQFKQRLVCEICQHVTYSDNVLQAHMFKVHNIGELPFKCQLCDRSFMGRGELATHVKRSHIGKTHECSYCDRTFAVQSDLKLHMRTHTNTKPYICEHCGKAFRLRSQLKQHVTAIHTKIRAFKCTMCPKDFLKKVHLVDHIKSHLNIRDKICTTCGKGFTSCHSLIRHRQIHAEVKKFACKLCDSRFAQFVGLNSHMKRTHNLLRNPKADVTTEDGENVDIE</sequence>
<evidence type="ECO:0000256" key="2">
    <source>
        <dbReference type="ARBA" id="ARBA00022723"/>
    </source>
</evidence>
<evidence type="ECO:0000313" key="15">
    <source>
        <dbReference type="EMBL" id="EDW71972.2"/>
    </source>
</evidence>
<evidence type="ECO:0000256" key="7">
    <source>
        <dbReference type="ARBA" id="ARBA00023125"/>
    </source>
</evidence>
<evidence type="ECO:0000256" key="5">
    <source>
        <dbReference type="ARBA" id="ARBA00022833"/>
    </source>
</evidence>
<keyword evidence="8" id="KW-0804">Transcription</keyword>
<dbReference type="HOGENOM" id="CLU_027532_1_0_1"/>
<keyword evidence="6" id="KW-0805">Transcription regulation</keyword>
<feature type="region of interest" description="Disordered" evidence="12">
    <location>
        <begin position="97"/>
        <end position="156"/>
    </location>
</feature>
<dbReference type="PANTHER" id="PTHR24388:SF54">
    <property type="entry name" value="PROTEIN ESCARGOT"/>
    <property type="match status" value="1"/>
</dbReference>
<feature type="domain" description="C2H2-type" evidence="13">
    <location>
        <begin position="496"/>
        <end position="523"/>
    </location>
</feature>
<dbReference type="OrthoDB" id="6077919at2759"/>
<dbReference type="GO" id="GO:0000981">
    <property type="term" value="F:DNA-binding transcription factor activity, RNA polymerase II-specific"/>
    <property type="evidence" value="ECO:0007669"/>
    <property type="project" value="TreeGrafter"/>
</dbReference>
<dbReference type="SMR" id="B4MIN3"/>
<dbReference type="GO" id="GO:0000978">
    <property type="term" value="F:RNA polymerase II cis-regulatory region sequence-specific DNA binding"/>
    <property type="evidence" value="ECO:0007669"/>
    <property type="project" value="TreeGrafter"/>
</dbReference>
<evidence type="ECO:0000256" key="11">
    <source>
        <dbReference type="PROSITE-ProRule" id="PRU00042"/>
    </source>
</evidence>
<keyword evidence="9" id="KW-0539">Nucleus</keyword>
<feature type="domain" description="C2H2-type" evidence="13">
    <location>
        <begin position="439"/>
        <end position="466"/>
    </location>
</feature>
<evidence type="ECO:0000259" key="13">
    <source>
        <dbReference type="PROSITE" id="PS50157"/>
    </source>
</evidence>
<evidence type="ECO:0000313" key="16">
    <source>
        <dbReference type="Proteomes" id="UP000007798"/>
    </source>
</evidence>
<dbReference type="InParanoid" id="B4MIN3"/>
<dbReference type="eggNOG" id="KOG1721">
    <property type="taxonomic scope" value="Eukaryota"/>
</dbReference>
<dbReference type="Gene3D" id="3.30.160.60">
    <property type="entry name" value="Classic Zinc Finger"/>
    <property type="match status" value="5"/>
</dbReference>
<feature type="domain" description="C2H2-type" evidence="13">
    <location>
        <begin position="467"/>
        <end position="495"/>
    </location>
</feature>
<dbReference type="Pfam" id="PF10545">
    <property type="entry name" value="MADF_DNA_bdg"/>
    <property type="match status" value="2"/>
</dbReference>
<dbReference type="GO" id="GO:0005634">
    <property type="term" value="C:nucleus"/>
    <property type="evidence" value="ECO:0007669"/>
    <property type="project" value="UniProtKB-SubCell"/>
</dbReference>
<comment type="subcellular location">
    <subcellularLocation>
        <location evidence="1">Nucleus</location>
    </subcellularLocation>
</comment>
<keyword evidence="4 11" id="KW-0863">Zinc-finger</keyword>
<dbReference type="PROSITE" id="PS00028">
    <property type="entry name" value="ZINC_FINGER_C2H2_1"/>
    <property type="match status" value="6"/>
</dbReference>
<keyword evidence="3" id="KW-0677">Repeat</keyword>
<dbReference type="KEGG" id="dwi:6637986"/>
<evidence type="ECO:0000256" key="12">
    <source>
        <dbReference type="SAM" id="MobiDB-lite"/>
    </source>
</evidence>
<organism evidence="15 16">
    <name type="scientific">Drosophila willistoni</name>
    <name type="common">Fruit fly</name>
    <dbReference type="NCBI Taxonomy" id="7260"/>
    <lineage>
        <taxon>Eukaryota</taxon>
        <taxon>Metazoa</taxon>
        <taxon>Ecdysozoa</taxon>
        <taxon>Arthropoda</taxon>
        <taxon>Hexapoda</taxon>
        <taxon>Insecta</taxon>
        <taxon>Pterygota</taxon>
        <taxon>Neoptera</taxon>
        <taxon>Endopterygota</taxon>
        <taxon>Diptera</taxon>
        <taxon>Brachycera</taxon>
        <taxon>Muscomorpha</taxon>
        <taxon>Ephydroidea</taxon>
        <taxon>Drosophilidae</taxon>
        <taxon>Drosophila</taxon>
        <taxon>Sophophora</taxon>
    </lineage>
</organism>
<dbReference type="SMART" id="SM00355">
    <property type="entry name" value="ZnF_C2H2"/>
    <property type="match status" value="8"/>
</dbReference>
<comment type="similarity">
    <text evidence="10">Belongs to the snail C2H2-type zinc-finger protein family.</text>
</comment>
<evidence type="ECO:0000256" key="6">
    <source>
        <dbReference type="ARBA" id="ARBA00023015"/>
    </source>
</evidence>
<accession>B4MIN3</accession>
<dbReference type="PANTHER" id="PTHR24388">
    <property type="entry name" value="ZINC FINGER PROTEIN"/>
    <property type="match status" value="1"/>
</dbReference>
<evidence type="ECO:0000256" key="8">
    <source>
        <dbReference type="ARBA" id="ARBA00023163"/>
    </source>
</evidence>
<dbReference type="EMBL" id="CH963719">
    <property type="protein sequence ID" value="EDW71972.2"/>
    <property type="molecule type" value="Genomic_DNA"/>
</dbReference>
<dbReference type="InterPro" id="IPR036236">
    <property type="entry name" value="Znf_C2H2_sf"/>
</dbReference>
<keyword evidence="7" id="KW-0238">DNA-binding</keyword>
<evidence type="ECO:0000259" key="14">
    <source>
        <dbReference type="PROSITE" id="PS51029"/>
    </source>
</evidence>
<dbReference type="PROSITE" id="PS51029">
    <property type="entry name" value="MADF"/>
    <property type="match status" value="2"/>
</dbReference>
<keyword evidence="5" id="KW-0862">Zinc</keyword>
<dbReference type="FunCoup" id="B4MIN3">
    <property type="interactions" value="239"/>
</dbReference>
<feature type="domain" description="C2H2-type" evidence="13">
    <location>
        <begin position="524"/>
        <end position="551"/>
    </location>
</feature>
<dbReference type="SUPFAM" id="SSF57667">
    <property type="entry name" value="beta-beta-alpha zinc fingers"/>
    <property type="match status" value="3"/>
</dbReference>
<evidence type="ECO:0000256" key="1">
    <source>
        <dbReference type="ARBA" id="ARBA00004123"/>
    </source>
</evidence>
<dbReference type="FunFam" id="3.30.160.60:FF:000204">
    <property type="entry name" value="Zinc finger protein 331"/>
    <property type="match status" value="1"/>
</dbReference>
<protein>
    <submittedName>
        <fullName evidence="15">Uncharacterized protein</fullName>
    </submittedName>
</protein>
<feature type="domain" description="C2H2-type" evidence="13">
    <location>
        <begin position="411"/>
        <end position="439"/>
    </location>
</feature>
<feature type="domain" description="MADF" evidence="14">
    <location>
        <begin position="174"/>
        <end position="267"/>
    </location>
</feature>
<keyword evidence="2" id="KW-0479">Metal-binding</keyword>
<dbReference type="Pfam" id="PF13912">
    <property type="entry name" value="zf-C2H2_6"/>
    <property type="match status" value="1"/>
</dbReference>
<feature type="domain" description="MADF" evidence="14">
    <location>
        <begin position="290"/>
        <end position="383"/>
    </location>
</feature>
<dbReference type="GO" id="GO:0008270">
    <property type="term" value="F:zinc ion binding"/>
    <property type="evidence" value="ECO:0007669"/>
    <property type="project" value="UniProtKB-KW"/>
</dbReference>
<dbReference type="Proteomes" id="UP000007798">
    <property type="component" value="Unassembled WGS sequence"/>
</dbReference>
<dbReference type="FunFam" id="3.30.160.60:FF:000325">
    <property type="entry name" value="ZFP90 zinc finger protein"/>
    <property type="match status" value="1"/>
</dbReference>
<dbReference type="InterPro" id="IPR050527">
    <property type="entry name" value="Snail/Krueppel_Znf"/>
</dbReference>
<evidence type="ECO:0000256" key="4">
    <source>
        <dbReference type="ARBA" id="ARBA00022771"/>
    </source>
</evidence>
<proteinExistence type="inferred from homology"/>
<keyword evidence="16" id="KW-1185">Reference proteome</keyword>
<dbReference type="SMART" id="SM00595">
    <property type="entry name" value="MADF"/>
    <property type="match status" value="1"/>
</dbReference>
<dbReference type="AlphaFoldDB" id="B4MIN3"/>
<dbReference type="PROSITE" id="PS50157">
    <property type="entry name" value="ZINC_FINGER_C2H2_2"/>
    <property type="match status" value="6"/>
</dbReference>
<name>B4MIN3_DROWI</name>
<feature type="compositionally biased region" description="Acidic residues" evidence="12">
    <location>
        <begin position="114"/>
        <end position="147"/>
    </location>
</feature>
<feature type="domain" description="C2H2-type" evidence="13">
    <location>
        <begin position="552"/>
        <end position="580"/>
    </location>
</feature>
<dbReference type="InterPro" id="IPR006578">
    <property type="entry name" value="MADF-dom"/>
</dbReference>
<reference evidence="15 16" key="1">
    <citation type="journal article" date="2007" name="Nature">
        <title>Evolution of genes and genomes on the Drosophila phylogeny.</title>
        <authorList>
            <consortium name="Drosophila 12 Genomes Consortium"/>
            <person name="Clark A.G."/>
            <person name="Eisen M.B."/>
            <person name="Smith D.R."/>
            <person name="Bergman C.M."/>
            <person name="Oliver B."/>
            <person name="Markow T.A."/>
            <person name="Kaufman T.C."/>
            <person name="Kellis M."/>
            <person name="Gelbart W."/>
            <person name="Iyer V.N."/>
            <person name="Pollard D.A."/>
            <person name="Sackton T.B."/>
            <person name="Larracuente A.M."/>
            <person name="Singh N.D."/>
            <person name="Abad J.P."/>
            <person name="Abt D.N."/>
            <person name="Adryan B."/>
            <person name="Aguade M."/>
            <person name="Akashi H."/>
            <person name="Anderson W.W."/>
            <person name="Aquadro C.F."/>
            <person name="Ardell D.H."/>
            <person name="Arguello R."/>
            <person name="Artieri C.G."/>
            <person name="Barbash D.A."/>
            <person name="Barker D."/>
            <person name="Barsanti P."/>
            <person name="Batterham P."/>
            <person name="Batzoglou S."/>
            <person name="Begun D."/>
            <person name="Bhutkar A."/>
            <person name="Blanco E."/>
            <person name="Bosak S.A."/>
            <person name="Bradley R.K."/>
            <person name="Brand A.D."/>
            <person name="Brent M.R."/>
            <person name="Brooks A.N."/>
            <person name="Brown R.H."/>
            <person name="Butlin R.K."/>
            <person name="Caggese C."/>
            <person name="Calvi B.R."/>
            <person name="Bernardo de Carvalho A."/>
            <person name="Caspi A."/>
            <person name="Castrezana S."/>
            <person name="Celniker S.E."/>
            <person name="Chang J.L."/>
            <person name="Chapple C."/>
            <person name="Chatterji S."/>
            <person name="Chinwalla A."/>
            <person name="Civetta A."/>
            <person name="Clifton S.W."/>
            <person name="Comeron J.M."/>
            <person name="Costello J.C."/>
            <person name="Coyne J.A."/>
            <person name="Daub J."/>
            <person name="David R.G."/>
            <person name="Delcher A.L."/>
            <person name="Delehaunty K."/>
            <person name="Do C.B."/>
            <person name="Ebling H."/>
            <person name="Edwards K."/>
            <person name="Eickbush T."/>
            <person name="Evans J.D."/>
            <person name="Filipski A."/>
            <person name="Findeiss S."/>
            <person name="Freyhult E."/>
            <person name="Fulton L."/>
            <person name="Fulton R."/>
            <person name="Garcia A.C."/>
            <person name="Gardiner A."/>
            <person name="Garfield D.A."/>
            <person name="Garvin B.E."/>
            <person name="Gibson G."/>
            <person name="Gilbert D."/>
            <person name="Gnerre S."/>
            <person name="Godfrey J."/>
            <person name="Good R."/>
            <person name="Gotea V."/>
            <person name="Gravely B."/>
            <person name="Greenberg A.J."/>
            <person name="Griffiths-Jones S."/>
            <person name="Gross S."/>
            <person name="Guigo R."/>
            <person name="Gustafson E.A."/>
            <person name="Haerty W."/>
            <person name="Hahn M.W."/>
            <person name="Halligan D.L."/>
            <person name="Halpern A.L."/>
            <person name="Halter G.M."/>
            <person name="Han M.V."/>
            <person name="Heger A."/>
            <person name="Hillier L."/>
            <person name="Hinrichs A.S."/>
            <person name="Holmes I."/>
            <person name="Hoskins R.A."/>
            <person name="Hubisz M.J."/>
            <person name="Hultmark D."/>
            <person name="Huntley M.A."/>
            <person name="Jaffe D.B."/>
            <person name="Jagadeeshan S."/>
            <person name="Jeck W.R."/>
            <person name="Johnson J."/>
            <person name="Jones C.D."/>
            <person name="Jordan W.C."/>
            <person name="Karpen G.H."/>
            <person name="Kataoka E."/>
            <person name="Keightley P.D."/>
            <person name="Kheradpour P."/>
            <person name="Kirkness E.F."/>
            <person name="Koerich L.B."/>
            <person name="Kristiansen K."/>
            <person name="Kudrna D."/>
            <person name="Kulathinal R.J."/>
            <person name="Kumar S."/>
            <person name="Kwok R."/>
            <person name="Lander E."/>
            <person name="Langley C.H."/>
            <person name="Lapoint R."/>
            <person name="Lazzaro B.P."/>
            <person name="Lee S.J."/>
            <person name="Levesque L."/>
            <person name="Li R."/>
            <person name="Lin C.F."/>
            <person name="Lin M.F."/>
            <person name="Lindblad-Toh K."/>
            <person name="Llopart A."/>
            <person name="Long M."/>
            <person name="Low L."/>
            <person name="Lozovsky E."/>
            <person name="Lu J."/>
            <person name="Luo M."/>
            <person name="Machado C.A."/>
            <person name="Makalowski W."/>
            <person name="Marzo M."/>
            <person name="Matsuda M."/>
            <person name="Matzkin L."/>
            <person name="McAllister B."/>
            <person name="McBride C.S."/>
            <person name="McKernan B."/>
            <person name="McKernan K."/>
            <person name="Mendez-Lago M."/>
            <person name="Minx P."/>
            <person name="Mollenhauer M.U."/>
            <person name="Montooth K."/>
            <person name="Mount S.M."/>
            <person name="Mu X."/>
            <person name="Myers E."/>
            <person name="Negre B."/>
            <person name="Newfeld S."/>
            <person name="Nielsen R."/>
            <person name="Noor M.A."/>
            <person name="O'Grady P."/>
            <person name="Pachter L."/>
            <person name="Papaceit M."/>
            <person name="Parisi M.J."/>
            <person name="Parisi M."/>
            <person name="Parts L."/>
            <person name="Pedersen J.S."/>
            <person name="Pesole G."/>
            <person name="Phillippy A.M."/>
            <person name="Ponting C.P."/>
            <person name="Pop M."/>
            <person name="Porcelli D."/>
            <person name="Powell J.R."/>
            <person name="Prohaska S."/>
            <person name="Pruitt K."/>
            <person name="Puig M."/>
            <person name="Quesneville H."/>
            <person name="Ram K.R."/>
            <person name="Rand D."/>
            <person name="Rasmussen M.D."/>
            <person name="Reed L.K."/>
            <person name="Reenan R."/>
            <person name="Reily A."/>
            <person name="Remington K.A."/>
            <person name="Rieger T.T."/>
            <person name="Ritchie M.G."/>
            <person name="Robin C."/>
            <person name="Rogers Y.H."/>
            <person name="Rohde C."/>
            <person name="Rozas J."/>
            <person name="Rubenfield M.J."/>
            <person name="Ruiz A."/>
            <person name="Russo S."/>
            <person name="Salzberg S.L."/>
            <person name="Sanchez-Gracia A."/>
            <person name="Saranga D.J."/>
            <person name="Sato H."/>
            <person name="Schaeffer S.W."/>
            <person name="Schatz M.C."/>
            <person name="Schlenke T."/>
            <person name="Schwartz R."/>
            <person name="Segarra C."/>
            <person name="Singh R.S."/>
            <person name="Sirot L."/>
            <person name="Sirota M."/>
            <person name="Sisneros N.B."/>
            <person name="Smith C.D."/>
            <person name="Smith T.F."/>
            <person name="Spieth J."/>
            <person name="Stage D.E."/>
            <person name="Stark A."/>
            <person name="Stephan W."/>
            <person name="Strausberg R.L."/>
            <person name="Strempel S."/>
            <person name="Sturgill D."/>
            <person name="Sutton G."/>
            <person name="Sutton G.G."/>
            <person name="Tao W."/>
            <person name="Teichmann S."/>
            <person name="Tobari Y.N."/>
            <person name="Tomimura Y."/>
            <person name="Tsolas J.M."/>
            <person name="Valente V.L."/>
            <person name="Venter E."/>
            <person name="Venter J.C."/>
            <person name="Vicario S."/>
            <person name="Vieira F.G."/>
            <person name="Vilella A.J."/>
            <person name="Villasante A."/>
            <person name="Walenz B."/>
            <person name="Wang J."/>
            <person name="Wasserman M."/>
            <person name="Watts T."/>
            <person name="Wilson D."/>
            <person name="Wilson R.K."/>
            <person name="Wing R.A."/>
            <person name="Wolfner M.F."/>
            <person name="Wong A."/>
            <person name="Wong G.K."/>
            <person name="Wu C.I."/>
            <person name="Wu G."/>
            <person name="Yamamoto D."/>
            <person name="Yang H.P."/>
            <person name="Yang S.P."/>
            <person name="Yorke J.A."/>
            <person name="Yoshida K."/>
            <person name="Zdobnov E."/>
            <person name="Zhang P."/>
            <person name="Zhang Y."/>
            <person name="Zimin A.V."/>
            <person name="Baldwin J."/>
            <person name="Abdouelleil A."/>
            <person name="Abdulkadir J."/>
            <person name="Abebe A."/>
            <person name="Abera B."/>
            <person name="Abreu J."/>
            <person name="Acer S.C."/>
            <person name="Aftuck L."/>
            <person name="Alexander A."/>
            <person name="An P."/>
            <person name="Anderson E."/>
            <person name="Anderson S."/>
            <person name="Arachi H."/>
            <person name="Azer M."/>
            <person name="Bachantsang P."/>
            <person name="Barry A."/>
            <person name="Bayul T."/>
            <person name="Berlin A."/>
            <person name="Bessette D."/>
            <person name="Bloom T."/>
            <person name="Blye J."/>
            <person name="Boguslavskiy L."/>
            <person name="Bonnet C."/>
            <person name="Boukhgalter B."/>
            <person name="Bourzgui I."/>
            <person name="Brown A."/>
            <person name="Cahill P."/>
            <person name="Channer S."/>
            <person name="Cheshatsang Y."/>
            <person name="Chuda L."/>
            <person name="Citroen M."/>
            <person name="Collymore A."/>
            <person name="Cooke P."/>
            <person name="Costello M."/>
            <person name="D'Aco K."/>
            <person name="Daza R."/>
            <person name="De Haan G."/>
            <person name="DeGray S."/>
            <person name="DeMaso C."/>
            <person name="Dhargay N."/>
            <person name="Dooley K."/>
            <person name="Dooley E."/>
            <person name="Doricent M."/>
            <person name="Dorje P."/>
            <person name="Dorjee K."/>
            <person name="Dupes A."/>
            <person name="Elong R."/>
            <person name="Falk J."/>
            <person name="Farina A."/>
            <person name="Faro S."/>
            <person name="Ferguson D."/>
            <person name="Fisher S."/>
            <person name="Foley C.D."/>
            <person name="Franke A."/>
            <person name="Friedrich D."/>
            <person name="Gadbois L."/>
            <person name="Gearin G."/>
            <person name="Gearin C.R."/>
            <person name="Giannoukos G."/>
            <person name="Goode T."/>
            <person name="Graham J."/>
            <person name="Grandbois E."/>
            <person name="Grewal S."/>
            <person name="Gyaltsen K."/>
            <person name="Hafez N."/>
            <person name="Hagos B."/>
            <person name="Hall J."/>
            <person name="Henson C."/>
            <person name="Hollinger A."/>
            <person name="Honan T."/>
            <person name="Huard M.D."/>
            <person name="Hughes L."/>
            <person name="Hurhula B."/>
            <person name="Husby M.E."/>
            <person name="Kamat A."/>
            <person name="Kanga B."/>
            <person name="Kashin S."/>
            <person name="Khazanovich D."/>
            <person name="Kisner P."/>
            <person name="Lance K."/>
            <person name="Lara M."/>
            <person name="Lee W."/>
            <person name="Lennon N."/>
            <person name="Letendre F."/>
            <person name="LeVine R."/>
            <person name="Lipovsky A."/>
            <person name="Liu X."/>
            <person name="Liu J."/>
            <person name="Liu S."/>
            <person name="Lokyitsang T."/>
            <person name="Lokyitsang Y."/>
            <person name="Lubonja R."/>
            <person name="Lui A."/>
            <person name="MacDonald P."/>
            <person name="Magnisalis V."/>
            <person name="Maru K."/>
            <person name="Matthews C."/>
            <person name="McCusker W."/>
            <person name="McDonough S."/>
            <person name="Mehta T."/>
            <person name="Meldrim J."/>
            <person name="Meneus L."/>
            <person name="Mihai O."/>
            <person name="Mihalev A."/>
            <person name="Mihova T."/>
            <person name="Mittelman R."/>
            <person name="Mlenga V."/>
            <person name="Montmayeur A."/>
            <person name="Mulrain L."/>
            <person name="Navidi A."/>
            <person name="Naylor J."/>
            <person name="Negash T."/>
            <person name="Nguyen T."/>
            <person name="Nguyen N."/>
            <person name="Nicol R."/>
            <person name="Norbu C."/>
            <person name="Norbu N."/>
            <person name="Novod N."/>
            <person name="O'Neill B."/>
            <person name="Osman S."/>
            <person name="Markiewicz E."/>
            <person name="Oyono O.L."/>
            <person name="Patti C."/>
            <person name="Phunkhang P."/>
            <person name="Pierre F."/>
            <person name="Priest M."/>
            <person name="Raghuraman S."/>
            <person name="Rege F."/>
            <person name="Reyes R."/>
            <person name="Rise C."/>
            <person name="Rogov P."/>
            <person name="Ross K."/>
            <person name="Ryan E."/>
            <person name="Settipalli S."/>
            <person name="Shea T."/>
            <person name="Sherpa N."/>
            <person name="Shi L."/>
            <person name="Shih D."/>
            <person name="Sparrow T."/>
            <person name="Spaulding J."/>
            <person name="Stalker J."/>
            <person name="Stange-Thomann N."/>
            <person name="Stavropoulos S."/>
            <person name="Stone C."/>
            <person name="Strader C."/>
            <person name="Tesfaye S."/>
            <person name="Thomson T."/>
            <person name="Thoulutsang Y."/>
            <person name="Thoulutsang D."/>
            <person name="Topham K."/>
            <person name="Topping I."/>
            <person name="Tsamla T."/>
            <person name="Vassiliev H."/>
            <person name="Vo A."/>
            <person name="Wangchuk T."/>
            <person name="Wangdi T."/>
            <person name="Weiand M."/>
            <person name="Wilkinson J."/>
            <person name="Wilson A."/>
            <person name="Yadav S."/>
            <person name="Young G."/>
            <person name="Yu Q."/>
            <person name="Zembek L."/>
            <person name="Zhong D."/>
            <person name="Zimmer A."/>
            <person name="Zwirko Z."/>
            <person name="Jaffe D.B."/>
            <person name="Alvarez P."/>
            <person name="Brockman W."/>
            <person name="Butler J."/>
            <person name="Chin C."/>
            <person name="Gnerre S."/>
            <person name="Grabherr M."/>
            <person name="Kleber M."/>
            <person name="Mauceli E."/>
            <person name="MacCallum I."/>
        </authorList>
    </citation>
    <scope>NUCLEOTIDE SEQUENCE [LARGE SCALE GENOMIC DNA]</scope>
    <source>
        <strain evidence="16">Tucson 14030-0811.24</strain>
    </source>
</reference>
<gene>
    <name evidence="15" type="primary">Dwil\GK10699</name>
    <name evidence="15" type="ORF">Dwil_GK10699</name>
</gene>